<keyword evidence="3" id="KW-1185">Reference proteome</keyword>
<protein>
    <submittedName>
        <fullName evidence="2">Uncharacterized protein</fullName>
    </submittedName>
</protein>
<proteinExistence type="predicted"/>
<name>A0A0D2N220_HYPSF</name>
<evidence type="ECO:0000256" key="1">
    <source>
        <dbReference type="SAM" id="SignalP"/>
    </source>
</evidence>
<evidence type="ECO:0000313" key="3">
    <source>
        <dbReference type="Proteomes" id="UP000054270"/>
    </source>
</evidence>
<dbReference type="AlphaFoldDB" id="A0A0D2N220"/>
<evidence type="ECO:0000313" key="2">
    <source>
        <dbReference type="EMBL" id="KJA13249.1"/>
    </source>
</evidence>
<feature type="signal peptide" evidence="1">
    <location>
        <begin position="1"/>
        <end position="23"/>
    </location>
</feature>
<dbReference type="Proteomes" id="UP000054270">
    <property type="component" value="Unassembled WGS sequence"/>
</dbReference>
<gene>
    <name evidence="2" type="ORF">HYPSUDRAFT_60003</name>
</gene>
<dbReference type="OrthoDB" id="10522783at2759"/>
<organism evidence="2 3">
    <name type="scientific">Hypholoma sublateritium (strain FD-334 SS-4)</name>
    <dbReference type="NCBI Taxonomy" id="945553"/>
    <lineage>
        <taxon>Eukaryota</taxon>
        <taxon>Fungi</taxon>
        <taxon>Dikarya</taxon>
        <taxon>Basidiomycota</taxon>
        <taxon>Agaricomycotina</taxon>
        <taxon>Agaricomycetes</taxon>
        <taxon>Agaricomycetidae</taxon>
        <taxon>Agaricales</taxon>
        <taxon>Agaricineae</taxon>
        <taxon>Strophariaceae</taxon>
        <taxon>Hypholoma</taxon>
    </lineage>
</organism>
<feature type="chain" id="PRO_5002248271" evidence="1">
    <location>
        <begin position="24"/>
        <end position="204"/>
    </location>
</feature>
<sequence length="204" mass="21882">MKLAFSVCSLSVALIWLFPGVLGHPIDGHASTSIRDNSFGGVTGSLEERALIKKFPMLSSSPFKSKPVSEKEAADKKLRAQWKAQAALRRAQDKHDSTMAKIANGGGANHRVATAYKPGAGGEAELGSIAHAQAQKHWQNSPQLQKFTHAEVSAKVHTDGRVWTTARYHNGGGRFSGSTEHIFSDAPKAANASKSPRKKVLGLF</sequence>
<reference evidence="3" key="1">
    <citation type="submission" date="2014-04" db="EMBL/GenBank/DDBJ databases">
        <title>Evolutionary Origins and Diversification of the Mycorrhizal Mutualists.</title>
        <authorList>
            <consortium name="DOE Joint Genome Institute"/>
            <consortium name="Mycorrhizal Genomics Consortium"/>
            <person name="Kohler A."/>
            <person name="Kuo A."/>
            <person name="Nagy L.G."/>
            <person name="Floudas D."/>
            <person name="Copeland A."/>
            <person name="Barry K.W."/>
            <person name="Cichocki N."/>
            <person name="Veneault-Fourrey C."/>
            <person name="LaButti K."/>
            <person name="Lindquist E.A."/>
            <person name="Lipzen A."/>
            <person name="Lundell T."/>
            <person name="Morin E."/>
            <person name="Murat C."/>
            <person name="Riley R."/>
            <person name="Ohm R."/>
            <person name="Sun H."/>
            <person name="Tunlid A."/>
            <person name="Henrissat B."/>
            <person name="Grigoriev I.V."/>
            <person name="Hibbett D.S."/>
            <person name="Martin F."/>
        </authorList>
    </citation>
    <scope>NUCLEOTIDE SEQUENCE [LARGE SCALE GENOMIC DNA]</scope>
    <source>
        <strain evidence="3">FD-334 SS-4</strain>
    </source>
</reference>
<accession>A0A0D2N220</accession>
<keyword evidence="1" id="KW-0732">Signal</keyword>
<dbReference type="EMBL" id="KN817764">
    <property type="protein sequence ID" value="KJA13249.1"/>
    <property type="molecule type" value="Genomic_DNA"/>
</dbReference>